<dbReference type="EMBL" id="CAIZ01000062">
    <property type="protein sequence ID" value="CCH69340.1"/>
    <property type="molecule type" value="Genomic_DNA"/>
</dbReference>
<proteinExistence type="predicted"/>
<dbReference type="AlphaFoldDB" id="N0E0X0"/>
<dbReference type="HOGENOM" id="CLU_3067127_0_0_11"/>
<evidence type="ECO:0000313" key="2">
    <source>
        <dbReference type="Proteomes" id="UP000013167"/>
    </source>
</evidence>
<dbReference type="Proteomes" id="UP000013167">
    <property type="component" value="Unassembled WGS sequence"/>
</dbReference>
<evidence type="ECO:0000313" key="1">
    <source>
        <dbReference type="EMBL" id="CCH69340.1"/>
    </source>
</evidence>
<sequence>MLDKWEQLCQYKFPRFTLANTSSIRPHDFADHKRVKSVGLAWGSALRPAKYLG</sequence>
<keyword evidence="2" id="KW-1185">Reference proteome</keyword>
<accession>N0E0X0</accession>
<organism evidence="1 2">
    <name type="scientific">Phycicoccus elongatus Lp2</name>
    <dbReference type="NCBI Taxonomy" id="1193181"/>
    <lineage>
        <taxon>Bacteria</taxon>
        <taxon>Bacillati</taxon>
        <taxon>Actinomycetota</taxon>
        <taxon>Actinomycetes</taxon>
        <taxon>Micrococcales</taxon>
        <taxon>Intrasporangiaceae</taxon>
        <taxon>Phycicoccus</taxon>
    </lineage>
</organism>
<gene>
    <name evidence="1" type="ORF">BN10_1540005</name>
</gene>
<name>N0E0X0_9MICO</name>
<comment type="caution">
    <text evidence="1">The sequence shown here is derived from an EMBL/GenBank/DDBJ whole genome shotgun (WGS) entry which is preliminary data.</text>
</comment>
<reference evidence="1 2" key="1">
    <citation type="journal article" date="2013" name="ISME J.">
        <title>A metabolic model for members of the genus Tetrasphaera involved in enhanced biological phosphorus removal.</title>
        <authorList>
            <person name="Kristiansen R."/>
            <person name="Nguyen H.T.T."/>
            <person name="Saunders A.M."/>
            <person name="Nielsen J.L."/>
            <person name="Wimmer R."/>
            <person name="Le V.Q."/>
            <person name="McIlroy S.J."/>
            <person name="Petrovski S."/>
            <person name="Seviour R.J."/>
            <person name="Calteau A."/>
            <person name="Nielsen K.L."/>
            <person name="Nielsen P.H."/>
        </authorList>
    </citation>
    <scope>NUCLEOTIDE SEQUENCE [LARGE SCALE GENOMIC DNA]</scope>
    <source>
        <strain evidence="1 2">Lp2</strain>
    </source>
</reference>
<protein>
    <submittedName>
        <fullName evidence="1">Uncharacterized protein</fullName>
    </submittedName>
</protein>